<dbReference type="Proteomes" id="UP001164746">
    <property type="component" value="Chromosome 4"/>
</dbReference>
<name>A0ABY7E2C5_MYAAR</name>
<protein>
    <submittedName>
        <fullName evidence="2">Uncharacterized protein</fullName>
    </submittedName>
</protein>
<dbReference type="EMBL" id="CP111015">
    <property type="protein sequence ID" value="WAR03081.1"/>
    <property type="molecule type" value="Genomic_DNA"/>
</dbReference>
<keyword evidence="1" id="KW-0812">Transmembrane</keyword>
<keyword evidence="1" id="KW-0472">Membrane</keyword>
<evidence type="ECO:0000313" key="2">
    <source>
        <dbReference type="EMBL" id="WAR03081.1"/>
    </source>
</evidence>
<keyword evidence="3" id="KW-1185">Reference proteome</keyword>
<reference evidence="2" key="1">
    <citation type="submission" date="2022-11" db="EMBL/GenBank/DDBJ databases">
        <title>Centuries of genome instability and evolution in soft-shell clam transmissible cancer (bioRxiv).</title>
        <authorList>
            <person name="Hart S.F.M."/>
            <person name="Yonemitsu M.A."/>
            <person name="Giersch R.M."/>
            <person name="Beal B.F."/>
            <person name="Arriagada G."/>
            <person name="Davis B.W."/>
            <person name="Ostrander E.A."/>
            <person name="Goff S.P."/>
            <person name="Metzger M.J."/>
        </authorList>
    </citation>
    <scope>NUCLEOTIDE SEQUENCE</scope>
    <source>
        <strain evidence="2">MELC-2E11</strain>
        <tissue evidence="2">Siphon/mantle</tissue>
    </source>
</reference>
<keyword evidence="1" id="KW-1133">Transmembrane helix</keyword>
<evidence type="ECO:0000256" key="1">
    <source>
        <dbReference type="SAM" id="Phobius"/>
    </source>
</evidence>
<accession>A0ABY7E2C5</accession>
<gene>
    <name evidence="2" type="ORF">MAR_009639</name>
</gene>
<proteinExistence type="predicted"/>
<feature type="non-terminal residue" evidence="2">
    <location>
        <position position="1"/>
    </location>
</feature>
<organism evidence="2 3">
    <name type="scientific">Mya arenaria</name>
    <name type="common">Soft-shell clam</name>
    <dbReference type="NCBI Taxonomy" id="6604"/>
    <lineage>
        <taxon>Eukaryota</taxon>
        <taxon>Metazoa</taxon>
        <taxon>Spiralia</taxon>
        <taxon>Lophotrochozoa</taxon>
        <taxon>Mollusca</taxon>
        <taxon>Bivalvia</taxon>
        <taxon>Autobranchia</taxon>
        <taxon>Heteroconchia</taxon>
        <taxon>Euheterodonta</taxon>
        <taxon>Imparidentia</taxon>
        <taxon>Neoheterodontei</taxon>
        <taxon>Myida</taxon>
        <taxon>Myoidea</taxon>
        <taxon>Myidae</taxon>
        <taxon>Mya</taxon>
    </lineage>
</organism>
<sequence length="289" mass="33334">MHSFQVNFVSMDGAQSNRDFMYMFSMRLVLDSKIFQPRIFGLKITLISLLLWIIHINNILKGSHKNSSTKLLCYNTTILWEHLKNDFKWDHDTNDFPLHRKLLNGHFFLTSESKMRNKLAEDVLDGEMLNLMVTFQSFLGDSGSELNTTSIIVKVFRDKRPITETVDERQEDLAVALKWFNDWEAHVQEKEGQTNAHKEKQMMSVQTREVLNSYITGFTCLCEKVLSRARVSIGPARVNSDVIENIFCQKRGIINGNNTKHLIVTSCVLEATMTAFSSYHTVNEEFGLQ</sequence>
<evidence type="ECO:0000313" key="3">
    <source>
        <dbReference type="Proteomes" id="UP001164746"/>
    </source>
</evidence>
<feature type="transmembrane region" description="Helical" evidence="1">
    <location>
        <begin position="39"/>
        <end position="60"/>
    </location>
</feature>